<keyword evidence="1" id="KW-0175">Coiled coil</keyword>
<sequence length="73" mass="8388">MSQPYWSWGSDVPECDAPSVAARVCKDLDELNSVVQQLRNEAAVLHREKAQLEERVLRLEKCTDRLFSTRKQG</sequence>
<dbReference type="Proteomes" id="UP000507245">
    <property type="component" value="Unassembled WGS sequence"/>
</dbReference>
<dbReference type="AlphaFoldDB" id="A0A6J5Y6E1"/>
<feature type="coiled-coil region" evidence="1">
    <location>
        <begin position="21"/>
        <end position="62"/>
    </location>
</feature>
<evidence type="ECO:0000313" key="3">
    <source>
        <dbReference type="Proteomes" id="UP000507245"/>
    </source>
</evidence>
<evidence type="ECO:0000256" key="1">
    <source>
        <dbReference type="SAM" id="Coils"/>
    </source>
</evidence>
<organism evidence="2 3">
    <name type="scientific">Prunus armeniaca</name>
    <name type="common">Apricot</name>
    <name type="synonym">Armeniaca vulgaris</name>
    <dbReference type="NCBI Taxonomy" id="36596"/>
    <lineage>
        <taxon>Eukaryota</taxon>
        <taxon>Viridiplantae</taxon>
        <taxon>Streptophyta</taxon>
        <taxon>Embryophyta</taxon>
        <taxon>Tracheophyta</taxon>
        <taxon>Spermatophyta</taxon>
        <taxon>Magnoliopsida</taxon>
        <taxon>eudicotyledons</taxon>
        <taxon>Gunneridae</taxon>
        <taxon>Pentapetalae</taxon>
        <taxon>rosids</taxon>
        <taxon>fabids</taxon>
        <taxon>Rosales</taxon>
        <taxon>Rosaceae</taxon>
        <taxon>Amygdaloideae</taxon>
        <taxon>Amygdaleae</taxon>
        <taxon>Prunus</taxon>
    </lineage>
</organism>
<evidence type="ECO:0000313" key="2">
    <source>
        <dbReference type="EMBL" id="CAB4320003.1"/>
    </source>
</evidence>
<name>A0A6J5Y6E1_PRUAR</name>
<proteinExistence type="predicted"/>
<dbReference type="EMBL" id="CAEKKB010000008">
    <property type="protein sequence ID" value="CAB4320003.1"/>
    <property type="molecule type" value="Genomic_DNA"/>
</dbReference>
<accession>A0A6J5Y6E1</accession>
<gene>
    <name evidence="2" type="ORF">ORAREDHAP_LOCUS48189</name>
</gene>
<keyword evidence="3" id="KW-1185">Reference proteome</keyword>
<protein>
    <submittedName>
        <fullName evidence="2">Uncharacterized protein</fullName>
    </submittedName>
</protein>
<reference evidence="3" key="1">
    <citation type="journal article" date="2020" name="Genome Biol.">
        <title>Gamete binning: chromosome-level and haplotype-resolved genome assembly enabled by high-throughput single-cell sequencing of gamete genomes.</title>
        <authorList>
            <person name="Campoy J.A."/>
            <person name="Sun H."/>
            <person name="Goel M."/>
            <person name="Jiao W.-B."/>
            <person name="Folz-Donahue K."/>
            <person name="Wang N."/>
            <person name="Rubio M."/>
            <person name="Liu C."/>
            <person name="Kukat C."/>
            <person name="Ruiz D."/>
            <person name="Huettel B."/>
            <person name="Schneeberger K."/>
        </authorList>
    </citation>
    <scope>NUCLEOTIDE SEQUENCE [LARGE SCALE GENOMIC DNA]</scope>
    <source>
        <strain evidence="3">cv. Rojo Pasion</strain>
    </source>
</reference>